<evidence type="ECO:0000256" key="12">
    <source>
        <dbReference type="ARBA" id="ARBA00023277"/>
    </source>
</evidence>
<dbReference type="InterPro" id="IPR005849">
    <property type="entry name" value="GalP_Utransf_N"/>
</dbReference>
<feature type="domain" description="Galactose-1-phosphate uridyl transferase N-terminal" evidence="15">
    <location>
        <begin position="107"/>
        <end position="181"/>
    </location>
</feature>
<keyword evidence="7 14" id="KW-0808">Transferase</keyword>
<dbReference type="SUPFAM" id="SSF54197">
    <property type="entry name" value="HIT-like"/>
    <property type="match status" value="2"/>
</dbReference>
<comment type="cofactor">
    <cofactor evidence="2">
        <name>Zn(2+)</name>
        <dbReference type="ChEBI" id="CHEBI:29105"/>
    </cofactor>
</comment>
<evidence type="ECO:0000256" key="5">
    <source>
        <dbReference type="ARBA" id="ARBA00012384"/>
    </source>
</evidence>
<evidence type="ECO:0000259" key="15">
    <source>
        <dbReference type="Pfam" id="PF01087"/>
    </source>
</evidence>
<dbReference type="PANTHER" id="PTHR11943:SF1">
    <property type="entry name" value="GALACTOSE-1-PHOSPHATE URIDYLYLTRANSFERASE"/>
    <property type="match status" value="1"/>
</dbReference>
<comment type="similarity">
    <text evidence="4 14">Belongs to the galactose-1-phosphate uridylyltransferase type 1 family.</text>
</comment>
<dbReference type="EC" id="2.7.7.12" evidence="5 13"/>
<accession>A0ABN3PFQ6</accession>
<dbReference type="Proteomes" id="UP001501509">
    <property type="component" value="Unassembled WGS sequence"/>
</dbReference>
<evidence type="ECO:0000256" key="3">
    <source>
        <dbReference type="ARBA" id="ARBA00004947"/>
    </source>
</evidence>
<keyword evidence="8 14" id="KW-0548">Nucleotidyltransferase</keyword>
<name>A0ABN3PFQ6_9ACTN</name>
<dbReference type="Pfam" id="PF01087">
    <property type="entry name" value="GalP_UDP_transf"/>
    <property type="match status" value="1"/>
</dbReference>
<dbReference type="Gene3D" id="3.30.428.10">
    <property type="entry name" value="HIT-like"/>
    <property type="match status" value="2"/>
</dbReference>
<keyword evidence="9 14" id="KW-0479">Metal-binding</keyword>
<sequence>MKRTVTRLADGRELIYFDRRDDADRSAADERPLPGRAAASELRYDPLLDEWVAVAAHRQTRTFLPSADDCPLCPSSPGRPTEIPSPEYEVVVFENRFPSYGDGVSGGRCEVMCFTSEHGRSFAELPPEQVQTVIEAWADRTAELSAFPGVEQVFCFENRGEAIGVTLHHPHGQIYGYPFVPPRTRRMLDVAGRHPGDLFAEVLAAEREEAVRVVAANELWTAFVPKAARWPYEVHVYPHRRVPDLPALDGAEREAFGALYLDLLSRLDRLFGMPLPYVSAWHQAPVRTDRDLAWLHLELFSVQRAPGKLKYLAGSESAMGAFVNDVSPEDAARRLREA</sequence>
<evidence type="ECO:0000256" key="6">
    <source>
        <dbReference type="ARBA" id="ARBA00016340"/>
    </source>
</evidence>
<dbReference type="PIRSF" id="PIRSF000808">
    <property type="entry name" value="GalT"/>
    <property type="match status" value="1"/>
</dbReference>
<dbReference type="InterPro" id="IPR036265">
    <property type="entry name" value="HIT-like_sf"/>
</dbReference>
<evidence type="ECO:0000256" key="8">
    <source>
        <dbReference type="ARBA" id="ARBA00022695"/>
    </source>
</evidence>
<evidence type="ECO:0000313" key="17">
    <source>
        <dbReference type="EMBL" id="GAA2582173.1"/>
    </source>
</evidence>
<reference evidence="17 18" key="1">
    <citation type="journal article" date="2019" name="Int. J. Syst. Evol. Microbiol.">
        <title>The Global Catalogue of Microorganisms (GCM) 10K type strain sequencing project: providing services to taxonomists for standard genome sequencing and annotation.</title>
        <authorList>
            <consortium name="The Broad Institute Genomics Platform"/>
            <consortium name="The Broad Institute Genome Sequencing Center for Infectious Disease"/>
            <person name="Wu L."/>
            <person name="Ma J."/>
        </authorList>
    </citation>
    <scope>NUCLEOTIDE SEQUENCE [LARGE SCALE GENOMIC DNA]</scope>
    <source>
        <strain evidence="17 18">JCM 6833</strain>
    </source>
</reference>
<organism evidence="17 18">
    <name type="scientific">Actinomadura fulvescens</name>
    <dbReference type="NCBI Taxonomy" id="46160"/>
    <lineage>
        <taxon>Bacteria</taxon>
        <taxon>Bacillati</taxon>
        <taxon>Actinomycetota</taxon>
        <taxon>Actinomycetes</taxon>
        <taxon>Streptosporangiales</taxon>
        <taxon>Thermomonosporaceae</taxon>
        <taxon>Actinomadura</taxon>
    </lineage>
</organism>
<dbReference type="Pfam" id="PF02744">
    <property type="entry name" value="GalP_UDP_tr_C"/>
    <property type="match status" value="1"/>
</dbReference>
<dbReference type="PROSITE" id="PS00117">
    <property type="entry name" value="GAL_P_UDP_TRANSF_I"/>
    <property type="match status" value="1"/>
</dbReference>
<proteinExistence type="inferred from homology"/>
<dbReference type="PANTHER" id="PTHR11943">
    <property type="entry name" value="GALACTOSE-1-PHOSPHATE URIDYLYLTRANSFERASE"/>
    <property type="match status" value="1"/>
</dbReference>
<dbReference type="GO" id="GO:0016779">
    <property type="term" value="F:nucleotidyltransferase activity"/>
    <property type="evidence" value="ECO:0007669"/>
    <property type="project" value="UniProtKB-KW"/>
</dbReference>
<keyword evidence="10" id="KW-0862">Zinc</keyword>
<evidence type="ECO:0000256" key="13">
    <source>
        <dbReference type="NCBIfam" id="TIGR00209"/>
    </source>
</evidence>
<dbReference type="RefSeq" id="WP_344538868.1">
    <property type="nucleotide sequence ID" value="NZ_BAAATD010000001.1"/>
</dbReference>
<comment type="catalytic activity">
    <reaction evidence="1 14">
        <text>alpha-D-galactose 1-phosphate + UDP-alpha-D-glucose = alpha-D-glucose 1-phosphate + UDP-alpha-D-galactose</text>
        <dbReference type="Rhea" id="RHEA:13989"/>
        <dbReference type="ChEBI" id="CHEBI:58336"/>
        <dbReference type="ChEBI" id="CHEBI:58601"/>
        <dbReference type="ChEBI" id="CHEBI:58885"/>
        <dbReference type="ChEBI" id="CHEBI:66914"/>
        <dbReference type="EC" id="2.7.7.12"/>
    </reaction>
</comment>
<gene>
    <name evidence="17" type="primary">galT_1</name>
    <name evidence="17" type="ORF">GCM10010411_13600</name>
</gene>
<evidence type="ECO:0000259" key="16">
    <source>
        <dbReference type="Pfam" id="PF02744"/>
    </source>
</evidence>
<dbReference type="InterPro" id="IPR001937">
    <property type="entry name" value="GalP_UDPtransf1"/>
</dbReference>
<protein>
    <recommendedName>
        <fullName evidence="6 13">Galactose-1-phosphate uridylyltransferase</fullName>
        <ecNumber evidence="5 13">2.7.7.12</ecNumber>
    </recommendedName>
</protein>
<keyword evidence="18" id="KW-1185">Reference proteome</keyword>
<dbReference type="InterPro" id="IPR019779">
    <property type="entry name" value="GalP_UDPtransf1_His-AS"/>
</dbReference>
<evidence type="ECO:0000256" key="2">
    <source>
        <dbReference type="ARBA" id="ARBA00001947"/>
    </source>
</evidence>
<evidence type="ECO:0000256" key="1">
    <source>
        <dbReference type="ARBA" id="ARBA00001107"/>
    </source>
</evidence>
<comment type="caution">
    <text evidence="17">The sequence shown here is derived from an EMBL/GenBank/DDBJ whole genome shotgun (WGS) entry which is preliminary data.</text>
</comment>
<keyword evidence="12 14" id="KW-0119">Carbohydrate metabolism</keyword>
<evidence type="ECO:0000313" key="18">
    <source>
        <dbReference type="Proteomes" id="UP001501509"/>
    </source>
</evidence>
<comment type="pathway">
    <text evidence="3 14">Carbohydrate metabolism; galactose metabolism.</text>
</comment>
<evidence type="ECO:0000256" key="9">
    <source>
        <dbReference type="ARBA" id="ARBA00022723"/>
    </source>
</evidence>
<keyword evidence="11 14" id="KW-0299">Galactose metabolism</keyword>
<dbReference type="NCBIfam" id="TIGR00209">
    <property type="entry name" value="galT_1"/>
    <property type="match status" value="1"/>
</dbReference>
<evidence type="ECO:0000256" key="4">
    <source>
        <dbReference type="ARBA" id="ARBA00010951"/>
    </source>
</evidence>
<evidence type="ECO:0000256" key="7">
    <source>
        <dbReference type="ARBA" id="ARBA00022679"/>
    </source>
</evidence>
<evidence type="ECO:0000256" key="11">
    <source>
        <dbReference type="ARBA" id="ARBA00023144"/>
    </source>
</evidence>
<evidence type="ECO:0000256" key="10">
    <source>
        <dbReference type="ARBA" id="ARBA00022833"/>
    </source>
</evidence>
<evidence type="ECO:0000256" key="14">
    <source>
        <dbReference type="RuleBase" id="RU000506"/>
    </source>
</evidence>
<feature type="domain" description="Galactose-1-phosphate uridyl transferase C-terminal" evidence="16">
    <location>
        <begin position="197"/>
        <end position="299"/>
    </location>
</feature>
<dbReference type="InterPro" id="IPR005850">
    <property type="entry name" value="GalP_Utransf_C"/>
</dbReference>
<dbReference type="EMBL" id="BAAATD010000001">
    <property type="protein sequence ID" value="GAA2582173.1"/>
    <property type="molecule type" value="Genomic_DNA"/>
</dbReference>